<evidence type="ECO:0000259" key="2">
    <source>
        <dbReference type="Pfam" id="PF21533"/>
    </source>
</evidence>
<evidence type="ECO:0000256" key="1">
    <source>
        <dbReference type="SAM" id="MobiDB-lite"/>
    </source>
</evidence>
<accession>A0ABQ8RXJ7</accession>
<dbReference type="Pfam" id="PF21533">
    <property type="entry name" value="EHMT1-2_CRR"/>
    <property type="match status" value="1"/>
</dbReference>
<sequence>MAGRDHRANHTIPPFWLVDRSPLQKNVDVRPAVGWSALALNELLRHGFFYGATHPHPYHRQLHIAEPKSAVVQETLKTTTNSVETGRLSKAGTAAFCCCQMKSQLFVSSRGQNGTAGELYCQAMDTLDDRLVGCCNAVTAQDTRLSRPSRRVPYLILCDVHMQRLLRHNCCPGCGIFCTQMLNGVLWSRSISKQMKKRILQTIVESILTYGAEGWALVERQKCKIQATEMEGIRRAARVSRLERNEDVRKMMEMEESDERRKMAKDYSGMVTTGKEEACETKKNMESWCHANGEGPTHAGGELAGSRRMAEGNSG</sequence>
<organism evidence="3 4">
    <name type="scientific">Periplaneta americana</name>
    <name type="common">American cockroach</name>
    <name type="synonym">Blatta americana</name>
    <dbReference type="NCBI Taxonomy" id="6978"/>
    <lineage>
        <taxon>Eukaryota</taxon>
        <taxon>Metazoa</taxon>
        <taxon>Ecdysozoa</taxon>
        <taxon>Arthropoda</taxon>
        <taxon>Hexapoda</taxon>
        <taxon>Insecta</taxon>
        <taxon>Pterygota</taxon>
        <taxon>Neoptera</taxon>
        <taxon>Polyneoptera</taxon>
        <taxon>Dictyoptera</taxon>
        <taxon>Blattodea</taxon>
        <taxon>Blattoidea</taxon>
        <taxon>Blattidae</taxon>
        <taxon>Blattinae</taxon>
        <taxon>Periplaneta</taxon>
    </lineage>
</organism>
<proteinExistence type="predicted"/>
<dbReference type="Proteomes" id="UP001148838">
    <property type="component" value="Unassembled WGS sequence"/>
</dbReference>
<feature type="region of interest" description="Disordered" evidence="1">
    <location>
        <begin position="290"/>
        <end position="315"/>
    </location>
</feature>
<protein>
    <recommendedName>
        <fullName evidence="2">EHMT1/2 cysteine-rich region domain-containing protein</fullName>
    </recommendedName>
</protein>
<dbReference type="PANTHER" id="PTHR46307:SF4">
    <property type="entry name" value="G9A, ISOFORM B"/>
    <property type="match status" value="1"/>
</dbReference>
<evidence type="ECO:0000313" key="3">
    <source>
        <dbReference type="EMBL" id="KAJ4426393.1"/>
    </source>
</evidence>
<dbReference type="InterPro" id="IPR047762">
    <property type="entry name" value="EHMT_CRR"/>
</dbReference>
<name>A0ABQ8RXJ7_PERAM</name>
<gene>
    <name evidence="3" type="ORF">ANN_27207</name>
</gene>
<dbReference type="EMBL" id="JAJSOF020000040">
    <property type="protein sequence ID" value="KAJ4426393.1"/>
    <property type="molecule type" value="Genomic_DNA"/>
</dbReference>
<keyword evidence="4" id="KW-1185">Reference proteome</keyword>
<dbReference type="InterPro" id="IPR043550">
    <property type="entry name" value="EHMT1/EHMT2"/>
</dbReference>
<reference evidence="3 4" key="1">
    <citation type="journal article" date="2022" name="Allergy">
        <title>Genome assembly and annotation of Periplaneta americana reveal a comprehensive cockroach allergen profile.</title>
        <authorList>
            <person name="Wang L."/>
            <person name="Xiong Q."/>
            <person name="Saelim N."/>
            <person name="Wang L."/>
            <person name="Nong W."/>
            <person name="Wan A.T."/>
            <person name="Shi M."/>
            <person name="Liu X."/>
            <person name="Cao Q."/>
            <person name="Hui J.H.L."/>
            <person name="Sookrung N."/>
            <person name="Leung T.F."/>
            <person name="Tungtrongchitr A."/>
            <person name="Tsui S.K.W."/>
        </authorList>
    </citation>
    <scope>NUCLEOTIDE SEQUENCE [LARGE SCALE GENOMIC DNA]</scope>
    <source>
        <strain evidence="3">PWHHKU_190912</strain>
    </source>
</reference>
<evidence type="ECO:0000313" key="4">
    <source>
        <dbReference type="Proteomes" id="UP001148838"/>
    </source>
</evidence>
<dbReference type="CDD" id="cd20905">
    <property type="entry name" value="EHMT_ZBD"/>
    <property type="match status" value="1"/>
</dbReference>
<feature type="domain" description="EHMT1/2 cysteine-rich region" evidence="2">
    <location>
        <begin position="121"/>
        <end position="180"/>
    </location>
</feature>
<dbReference type="PANTHER" id="PTHR46307">
    <property type="entry name" value="G9A, ISOFORM B"/>
    <property type="match status" value="1"/>
</dbReference>
<comment type="caution">
    <text evidence="3">The sequence shown here is derived from an EMBL/GenBank/DDBJ whole genome shotgun (WGS) entry which is preliminary data.</text>
</comment>